<dbReference type="GO" id="GO:0007165">
    <property type="term" value="P:signal transduction"/>
    <property type="evidence" value="ECO:0007669"/>
    <property type="project" value="InterPro"/>
</dbReference>
<dbReference type="Gene3D" id="1.10.533.10">
    <property type="entry name" value="Death Domain, Fas"/>
    <property type="match status" value="1"/>
</dbReference>
<name>A0A3M6UXC8_POCDA</name>
<accession>A0A3M6UXC8</accession>
<organism evidence="3 4">
    <name type="scientific">Pocillopora damicornis</name>
    <name type="common">Cauliflower coral</name>
    <name type="synonym">Millepora damicornis</name>
    <dbReference type="NCBI Taxonomy" id="46731"/>
    <lineage>
        <taxon>Eukaryota</taxon>
        <taxon>Metazoa</taxon>
        <taxon>Cnidaria</taxon>
        <taxon>Anthozoa</taxon>
        <taxon>Hexacorallia</taxon>
        <taxon>Scleractinia</taxon>
        <taxon>Astrocoeniina</taxon>
        <taxon>Pocilloporidae</taxon>
        <taxon>Pocillopora</taxon>
    </lineage>
</organism>
<evidence type="ECO:0000313" key="4">
    <source>
        <dbReference type="Proteomes" id="UP000275408"/>
    </source>
</evidence>
<evidence type="ECO:0000256" key="1">
    <source>
        <dbReference type="SAM" id="MobiDB-lite"/>
    </source>
</evidence>
<dbReference type="InterPro" id="IPR011029">
    <property type="entry name" value="DEATH-like_dom_sf"/>
</dbReference>
<sequence length="191" mass="21178">MLTLYRQKGNTTGPDETDLPHYPACGPTHMTGRSVQDGLPSTSTSARGSEDDMPLNGNNSSFSKSEPDECNIVEDERPGVEDNKKIKKGSGMNQMDNAAADLKSANDNDSNADQAKVTATGRSFKAADIPIKVKRRICLKLNIEDNDHFQDYRFLGEKMGFDQDEIKNLKRSPNPTCDLLDLWSRKQLKPT</sequence>
<dbReference type="PROSITE" id="PS50017">
    <property type="entry name" value="DEATH_DOMAIN"/>
    <property type="match status" value="1"/>
</dbReference>
<dbReference type="EMBL" id="RCHS01000537">
    <property type="protein sequence ID" value="RMX58184.1"/>
    <property type="molecule type" value="Genomic_DNA"/>
</dbReference>
<evidence type="ECO:0000313" key="3">
    <source>
        <dbReference type="EMBL" id="RMX58184.1"/>
    </source>
</evidence>
<feature type="region of interest" description="Disordered" evidence="1">
    <location>
        <begin position="1"/>
        <end position="93"/>
    </location>
</feature>
<keyword evidence="4" id="KW-1185">Reference proteome</keyword>
<dbReference type="SUPFAM" id="SSF47986">
    <property type="entry name" value="DEATH domain"/>
    <property type="match status" value="1"/>
</dbReference>
<proteinExistence type="predicted"/>
<feature type="compositionally biased region" description="Basic and acidic residues" evidence="1">
    <location>
        <begin position="74"/>
        <end position="84"/>
    </location>
</feature>
<reference evidence="3 4" key="1">
    <citation type="journal article" date="2018" name="Sci. Rep.">
        <title>Comparative analysis of the Pocillopora damicornis genome highlights role of immune system in coral evolution.</title>
        <authorList>
            <person name="Cunning R."/>
            <person name="Bay R.A."/>
            <person name="Gillette P."/>
            <person name="Baker A.C."/>
            <person name="Traylor-Knowles N."/>
        </authorList>
    </citation>
    <scope>NUCLEOTIDE SEQUENCE [LARGE SCALE GENOMIC DNA]</scope>
    <source>
        <strain evidence="3">RSMAS</strain>
        <tissue evidence="3">Whole animal</tissue>
    </source>
</reference>
<evidence type="ECO:0000259" key="2">
    <source>
        <dbReference type="PROSITE" id="PS50017"/>
    </source>
</evidence>
<protein>
    <recommendedName>
        <fullName evidence="2">Death domain-containing protein</fullName>
    </recommendedName>
</protein>
<dbReference type="InterPro" id="IPR000488">
    <property type="entry name" value="Death_dom"/>
</dbReference>
<feature type="compositionally biased region" description="Polar residues" evidence="1">
    <location>
        <begin position="31"/>
        <end position="47"/>
    </location>
</feature>
<gene>
    <name evidence="3" type="ORF">pdam_00000105</name>
</gene>
<feature type="domain" description="Death" evidence="2">
    <location>
        <begin position="151"/>
        <end position="191"/>
    </location>
</feature>
<comment type="caution">
    <text evidence="3">The sequence shown here is derived from an EMBL/GenBank/DDBJ whole genome shotgun (WGS) entry which is preliminary data.</text>
</comment>
<dbReference type="OrthoDB" id="5988285at2759"/>
<dbReference type="Proteomes" id="UP000275408">
    <property type="component" value="Unassembled WGS sequence"/>
</dbReference>
<dbReference type="AlphaFoldDB" id="A0A3M6UXC8"/>